<evidence type="ECO:0000256" key="2">
    <source>
        <dbReference type="ARBA" id="ARBA00012515"/>
    </source>
</evidence>
<dbReference type="NCBIfam" id="TIGR00126">
    <property type="entry name" value="deoC"/>
    <property type="match status" value="1"/>
</dbReference>
<dbReference type="CDD" id="cd00959">
    <property type="entry name" value="DeoC"/>
    <property type="match status" value="1"/>
</dbReference>
<organism evidence="8">
    <name type="scientific">bioreactor metagenome</name>
    <dbReference type="NCBI Taxonomy" id="1076179"/>
    <lineage>
        <taxon>unclassified sequences</taxon>
        <taxon>metagenomes</taxon>
        <taxon>ecological metagenomes</taxon>
    </lineage>
</organism>
<reference evidence="8" key="1">
    <citation type="submission" date="2019-08" db="EMBL/GenBank/DDBJ databases">
        <authorList>
            <person name="Kucharzyk K."/>
            <person name="Murdoch R.W."/>
            <person name="Higgins S."/>
            <person name="Loffler F."/>
        </authorList>
    </citation>
    <scope>NUCLEOTIDE SEQUENCE</scope>
</reference>
<evidence type="ECO:0000256" key="4">
    <source>
        <dbReference type="ARBA" id="ARBA00023239"/>
    </source>
</evidence>
<dbReference type="InterPro" id="IPR002915">
    <property type="entry name" value="DeoC/FbaB/LacD_aldolase"/>
</dbReference>
<dbReference type="Pfam" id="PF01791">
    <property type="entry name" value="DeoC"/>
    <property type="match status" value="1"/>
</dbReference>
<comment type="caution">
    <text evidence="8">The sequence shown here is derived from an EMBL/GenBank/DDBJ whole genome shotgun (WGS) entry which is preliminary data.</text>
</comment>
<dbReference type="EC" id="4.1.2.4" evidence="2"/>
<comment type="catalytic activity">
    <reaction evidence="7">
        <text>2-deoxy-D-ribose 5-phosphate = D-glyceraldehyde 3-phosphate + acetaldehyde</text>
        <dbReference type="Rhea" id="RHEA:12821"/>
        <dbReference type="ChEBI" id="CHEBI:15343"/>
        <dbReference type="ChEBI" id="CHEBI:59776"/>
        <dbReference type="ChEBI" id="CHEBI:62877"/>
        <dbReference type="EC" id="4.1.2.4"/>
    </reaction>
</comment>
<dbReference type="SMART" id="SM01133">
    <property type="entry name" value="DeoC"/>
    <property type="match status" value="1"/>
</dbReference>
<name>A0A645G8H7_9ZZZZ</name>
<dbReference type="PANTHER" id="PTHR10889:SF1">
    <property type="entry name" value="DEOXYRIBOSE-PHOSPHATE ALDOLASE"/>
    <property type="match status" value="1"/>
</dbReference>
<dbReference type="InterPro" id="IPR013785">
    <property type="entry name" value="Aldolase_TIM"/>
</dbReference>
<dbReference type="GO" id="GO:0005737">
    <property type="term" value="C:cytoplasm"/>
    <property type="evidence" value="ECO:0007669"/>
    <property type="project" value="InterPro"/>
</dbReference>
<dbReference type="Gene3D" id="3.20.20.70">
    <property type="entry name" value="Aldolase class I"/>
    <property type="match status" value="1"/>
</dbReference>
<dbReference type="GO" id="GO:0016052">
    <property type="term" value="P:carbohydrate catabolic process"/>
    <property type="evidence" value="ECO:0007669"/>
    <property type="project" value="TreeGrafter"/>
</dbReference>
<evidence type="ECO:0000256" key="5">
    <source>
        <dbReference type="ARBA" id="ARBA00023270"/>
    </source>
</evidence>
<keyword evidence="5" id="KW-0704">Schiff base</keyword>
<sequence length="188" mass="19952">MCIPPSFIRQAAEYVTGRLTLCTVIGFPNGYSTTAVKAFETQDALEAGADEIDMVINLGWAREGRWDLVREEIRTLKKVCGSRVLKVIVETCLLTREEKIEACRAVSDAGADFIKTSTGFSSGGATREDVALLRANVAPGVRLKASGGIRTLEDARDFIALGADRLGASALVGLVRGLTPGEAGNGYG</sequence>
<dbReference type="EMBL" id="VSSQ01071649">
    <property type="protein sequence ID" value="MPN23207.1"/>
    <property type="molecule type" value="Genomic_DNA"/>
</dbReference>
<evidence type="ECO:0000256" key="1">
    <source>
        <dbReference type="ARBA" id="ARBA00010936"/>
    </source>
</evidence>
<dbReference type="AlphaFoldDB" id="A0A645G8H7"/>
<protein>
    <recommendedName>
        <fullName evidence="2">deoxyribose-phosphate aldolase</fullName>
        <ecNumber evidence="2">4.1.2.4</ecNumber>
    </recommendedName>
    <alternativeName>
        <fullName evidence="6">2-deoxy-D-ribose 5-phosphate aldolase</fullName>
    </alternativeName>
</protein>
<evidence type="ECO:0000256" key="3">
    <source>
        <dbReference type="ARBA" id="ARBA00022490"/>
    </source>
</evidence>
<dbReference type="PANTHER" id="PTHR10889">
    <property type="entry name" value="DEOXYRIBOSE-PHOSPHATE ALDOLASE"/>
    <property type="match status" value="1"/>
</dbReference>
<dbReference type="GO" id="GO:0004139">
    <property type="term" value="F:deoxyribose-phosphate aldolase activity"/>
    <property type="evidence" value="ECO:0007669"/>
    <property type="project" value="UniProtKB-EC"/>
</dbReference>
<dbReference type="GO" id="GO:0009264">
    <property type="term" value="P:deoxyribonucleotide catabolic process"/>
    <property type="evidence" value="ECO:0007669"/>
    <property type="project" value="InterPro"/>
</dbReference>
<proteinExistence type="inferred from homology"/>
<keyword evidence="3" id="KW-0963">Cytoplasm</keyword>
<gene>
    <name evidence="8" type="primary">deoC_43</name>
    <name evidence="8" type="ORF">SDC9_170595</name>
</gene>
<dbReference type="PIRSF" id="PIRSF001357">
    <property type="entry name" value="DeoC"/>
    <property type="match status" value="1"/>
</dbReference>
<evidence type="ECO:0000256" key="6">
    <source>
        <dbReference type="ARBA" id="ARBA00032755"/>
    </source>
</evidence>
<dbReference type="SUPFAM" id="SSF51569">
    <property type="entry name" value="Aldolase"/>
    <property type="match status" value="1"/>
</dbReference>
<keyword evidence="4 8" id="KW-0456">Lyase</keyword>
<comment type="similarity">
    <text evidence="1">Belongs to the DeoC/FbaB aldolase family. DeoC type 1 subfamily.</text>
</comment>
<dbReference type="InterPro" id="IPR011343">
    <property type="entry name" value="DeoC"/>
</dbReference>
<evidence type="ECO:0000313" key="8">
    <source>
        <dbReference type="EMBL" id="MPN23207.1"/>
    </source>
</evidence>
<evidence type="ECO:0000256" key="7">
    <source>
        <dbReference type="ARBA" id="ARBA00048791"/>
    </source>
</evidence>
<accession>A0A645G8H7</accession>
<dbReference type="FunFam" id="3.20.20.70:FF:000044">
    <property type="entry name" value="Deoxyribose-phosphate aldolase"/>
    <property type="match status" value="1"/>
</dbReference>